<evidence type="ECO:0000313" key="2">
    <source>
        <dbReference type="Proteomes" id="UP000808337"/>
    </source>
</evidence>
<gene>
    <name evidence="1" type="ORF">IPP15_12825</name>
</gene>
<protein>
    <submittedName>
        <fullName evidence="1">Uncharacterized protein</fullName>
    </submittedName>
</protein>
<reference evidence="1 2" key="1">
    <citation type="submission" date="2020-10" db="EMBL/GenBank/DDBJ databases">
        <title>Connecting structure to function with the recovery of over 1000 high-quality activated sludge metagenome-assembled genomes encoding full-length rRNA genes using long-read sequencing.</title>
        <authorList>
            <person name="Singleton C.M."/>
            <person name="Petriglieri F."/>
            <person name="Kristensen J.M."/>
            <person name="Kirkegaard R.H."/>
            <person name="Michaelsen T.Y."/>
            <person name="Andersen M.H."/>
            <person name="Karst S.M."/>
            <person name="Dueholm M.S."/>
            <person name="Nielsen P.H."/>
            <person name="Albertsen M."/>
        </authorList>
    </citation>
    <scope>NUCLEOTIDE SEQUENCE [LARGE SCALE GENOMIC DNA]</scope>
    <source>
        <strain evidence="1">Ribe_18-Q3-R11-54_MAXAC.273</strain>
    </source>
</reference>
<proteinExistence type="predicted"/>
<dbReference type="Proteomes" id="UP000808337">
    <property type="component" value="Unassembled WGS sequence"/>
</dbReference>
<dbReference type="EMBL" id="JADKGY010000014">
    <property type="protein sequence ID" value="MBK9983264.1"/>
    <property type="molecule type" value="Genomic_DNA"/>
</dbReference>
<dbReference type="InterPro" id="IPR011047">
    <property type="entry name" value="Quinoprotein_ADH-like_sf"/>
</dbReference>
<dbReference type="AlphaFoldDB" id="A0A9D7SW68"/>
<evidence type="ECO:0000313" key="1">
    <source>
        <dbReference type="EMBL" id="MBK9983264.1"/>
    </source>
</evidence>
<name>A0A9D7SW68_9BACT</name>
<organism evidence="1 2">
    <name type="scientific">Candidatus Opimibacter skivensis</name>
    <dbReference type="NCBI Taxonomy" id="2982028"/>
    <lineage>
        <taxon>Bacteria</taxon>
        <taxon>Pseudomonadati</taxon>
        <taxon>Bacteroidota</taxon>
        <taxon>Saprospiria</taxon>
        <taxon>Saprospirales</taxon>
        <taxon>Saprospiraceae</taxon>
        <taxon>Candidatus Opimibacter</taxon>
    </lineage>
</organism>
<sequence>MILKKRINTINYYFIGSNYIGQVFPNETVMEPGTSSVKIYDDEFNEYILGNIEFEYGRPIRDTINSYLFGEKCELYKVDHINKEIIEVKKFDNGVIGDRLENYPFFIHMDKHVFDSTNTPINPIVKALYHLDRVVWINNDFGWIKLYSNELMILYTHEVLNENNTNVFSKINPTTGSKQWNFNLNNCIDKIVSNFPFDYIHKIKDPIGIFRNQLWFALENEGMMCVDNTSGAFRHYIRDLDVYTDTSGVSRSKFPVLPWAEKAVILNSEEKMVCFHTWYYWEMDLNTLEIEFHYLRPYLEKMQCYNYQQWKTLIVEGNQIITVSQLTKKFSAFNRNTLEYDWIVDLPPDCGRPRSIEKHGNRYYIDTFNKELLVYEDE</sequence>
<accession>A0A9D7SW68</accession>
<dbReference type="SUPFAM" id="SSF50998">
    <property type="entry name" value="Quinoprotein alcohol dehydrogenase-like"/>
    <property type="match status" value="1"/>
</dbReference>
<comment type="caution">
    <text evidence="1">The sequence shown here is derived from an EMBL/GenBank/DDBJ whole genome shotgun (WGS) entry which is preliminary data.</text>
</comment>